<feature type="compositionally biased region" description="Polar residues" evidence="1">
    <location>
        <begin position="9"/>
        <end position="23"/>
    </location>
</feature>
<organism evidence="2">
    <name type="scientific">marine sediment metagenome</name>
    <dbReference type="NCBI Taxonomy" id="412755"/>
    <lineage>
        <taxon>unclassified sequences</taxon>
        <taxon>metagenomes</taxon>
        <taxon>ecological metagenomes</taxon>
    </lineage>
</organism>
<dbReference type="EMBL" id="BARS01052340">
    <property type="protein sequence ID" value="GAG52913.1"/>
    <property type="molecule type" value="Genomic_DNA"/>
</dbReference>
<evidence type="ECO:0000313" key="2">
    <source>
        <dbReference type="EMBL" id="GAG52913.1"/>
    </source>
</evidence>
<name>X0YXA4_9ZZZZ</name>
<accession>X0YXA4</accession>
<evidence type="ECO:0000256" key="1">
    <source>
        <dbReference type="SAM" id="MobiDB-lite"/>
    </source>
</evidence>
<protein>
    <submittedName>
        <fullName evidence="2">Uncharacterized protein</fullName>
    </submittedName>
</protein>
<dbReference type="AlphaFoldDB" id="X0YXA4"/>
<feature type="region of interest" description="Disordered" evidence="1">
    <location>
        <begin position="1"/>
        <end position="35"/>
    </location>
</feature>
<sequence>MVPIPRTVPLTQTMVPITHTPKNGTIKPAPMGKPR</sequence>
<comment type="caution">
    <text evidence="2">The sequence shown here is derived from an EMBL/GenBank/DDBJ whole genome shotgun (WGS) entry which is preliminary data.</text>
</comment>
<proteinExistence type="predicted"/>
<feature type="non-terminal residue" evidence="2">
    <location>
        <position position="35"/>
    </location>
</feature>
<gene>
    <name evidence="2" type="ORF">S01H1_77826</name>
</gene>
<reference evidence="2" key="1">
    <citation type="journal article" date="2014" name="Front. Microbiol.">
        <title>High frequency of phylogenetically diverse reductive dehalogenase-homologous genes in deep subseafloor sedimentary metagenomes.</title>
        <authorList>
            <person name="Kawai M."/>
            <person name="Futagami T."/>
            <person name="Toyoda A."/>
            <person name="Takaki Y."/>
            <person name="Nishi S."/>
            <person name="Hori S."/>
            <person name="Arai W."/>
            <person name="Tsubouchi T."/>
            <person name="Morono Y."/>
            <person name="Uchiyama I."/>
            <person name="Ito T."/>
            <person name="Fujiyama A."/>
            <person name="Inagaki F."/>
            <person name="Takami H."/>
        </authorList>
    </citation>
    <scope>NUCLEOTIDE SEQUENCE</scope>
    <source>
        <strain evidence="2">Expedition CK06-06</strain>
    </source>
</reference>